<evidence type="ECO:0000313" key="1">
    <source>
        <dbReference type="EMBL" id="KAH9311781.1"/>
    </source>
</evidence>
<sequence>VKISAVLISMVIGMKGTRDDLQDDMTEKTAILETRKELGYTKGLCGMDIDKLKKYPNVQAAAHLVTKLND</sequence>
<proteinExistence type="predicted"/>
<dbReference type="EMBL" id="JAHRHJ020000006">
    <property type="protein sequence ID" value="KAH9311781.1"/>
    <property type="molecule type" value="Genomic_DNA"/>
</dbReference>
<comment type="caution">
    <text evidence="1">The sequence shown here is derived from an EMBL/GenBank/DDBJ whole genome shotgun (WGS) entry which is preliminary data.</text>
</comment>
<dbReference type="AlphaFoldDB" id="A0AA38L1A5"/>
<name>A0AA38L1A5_TAXCH</name>
<keyword evidence="2" id="KW-1185">Reference proteome</keyword>
<protein>
    <submittedName>
        <fullName evidence="1">Uncharacterized protein</fullName>
    </submittedName>
</protein>
<dbReference type="Proteomes" id="UP000824469">
    <property type="component" value="Unassembled WGS sequence"/>
</dbReference>
<gene>
    <name evidence="1" type="ORF">KI387_026816</name>
</gene>
<accession>A0AA38L1A5</accession>
<evidence type="ECO:0000313" key="2">
    <source>
        <dbReference type="Proteomes" id="UP000824469"/>
    </source>
</evidence>
<organism evidence="1 2">
    <name type="scientific">Taxus chinensis</name>
    <name type="common">Chinese yew</name>
    <name type="synonym">Taxus wallichiana var. chinensis</name>
    <dbReference type="NCBI Taxonomy" id="29808"/>
    <lineage>
        <taxon>Eukaryota</taxon>
        <taxon>Viridiplantae</taxon>
        <taxon>Streptophyta</taxon>
        <taxon>Embryophyta</taxon>
        <taxon>Tracheophyta</taxon>
        <taxon>Spermatophyta</taxon>
        <taxon>Pinopsida</taxon>
        <taxon>Pinidae</taxon>
        <taxon>Conifers II</taxon>
        <taxon>Cupressales</taxon>
        <taxon>Taxaceae</taxon>
        <taxon>Taxus</taxon>
    </lineage>
</organism>
<reference evidence="1 2" key="1">
    <citation type="journal article" date="2021" name="Nat. Plants">
        <title>The Taxus genome provides insights into paclitaxel biosynthesis.</title>
        <authorList>
            <person name="Xiong X."/>
            <person name="Gou J."/>
            <person name="Liao Q."/>
            <person name="Li Y."/>
            <person name="Zhou Q."/>
            <person name="Bi G."/>
            <person name="Li C."/>
            <person name="Du R."/>
            <person name="Wang X."/>
            <person name="Sun T."/>
            <person name="Guo L."/>
            <person name="Liang H."/>
            <person name="Lu P."/>
            <person name="Wu Y."/>
            <person name="Zhang Z."/>
            <person name="Ro D.K."/>
            <person name="Shang Y."/>
            <person name="Huang S."/>
            <person name="Yan J."/>
        </authorList>
    </citation>
    <scope>NUCLEOTIDE SEQUENCE [LARGE SCALE GENOMIC DNA]</scope>
    <source>
        <strain evidence="1">Ta-2019</strain>
    </source>
</reference>
<feature type="non-terminal residue" evidence="1">
    <location>
        <position position="1"/>
    </location>
</feature>